<organism evidence="1 2">
    <name type="scientific">Candidatus Enterococcus testudinis</name>
    <dbReference type="NCBI Taxonomy" id="1834191"/>
    <lineage>
        <taxon>Bacteria</taxon>
        <taxon>Bacillati</taxon>
        <taxon>Bacillota</taxon>
        <taxon>Bacilli</taxon>
        <taxon>Lactobacillales</taxon>
        <taxon>Enterococcaceae</taxon>
        <taxon>Enterococcus</taxon>
    </lineage>
</organism>
<dbReference type="RefSeq" id="WP_086273511.1">
    <property type="nucleotide sequence ID" value="NZ_NGKU01000001.1"/>
</dbReference>
<reference evidence="1 2" key="1">
    <citation type="submission" date="2017-05" db="EMBL/GenBank/DDBJ databases">
        <title>The Genome Sequence of Enterococcus sp. 8G7_MSG3316.</title>
        <authorList>
            <consortium name="The Broad Institute Genomics Platform"/>
            <consortium name="The Broad Institute Genomic Center for Infectious Diseases"/>
            <person name="Earl A."/>
            <person name="Manson A."/>
            <person name="Schwartman J."/>
            <person name="Gilmore M."/>
            <person name="Abouelleil A."/>
            <person name="Cao P."/>
            <person name="Chapman S."/>
            <person name="Cusick C."/>
            <person name="Shea T."/>
            <person name="Young S."/>
            <person name="Neafsey D."/>
            <person name="Nusbaum C."/>
            <person name="Birren B."/>
        </authorList>
    </citation>
    <scope>NUCLEOTIDE SEQUENCE [LARGE SCALE GENOMIC DNA]</scope>
    <source>
        <strain evidence="1 2">8G7_MSG3316</strain>
    </source>
</reference>
<dbReference type="EMBL" id="NGKU01000001">
    <property type="protein sequence ID" value="OTN75453.1"/>
    <property type="molecule type" value="Genomic_DNA"/>
</dbReference>
<accession>A0A242A4C1</accession>
<keyword evidence="2" id="KW-1185">Reference proteome</keyword>
<dbReference type="AlphaFoldDB" id="A0A242A4C1"/>
<gene>
    <name evidence="1" type="ORF">A5886_000523</name>
</gene>
<dbReference type="Proteomes" id="UP000195043">
    <property type="component" value="Unassembled WGS sequence"/>
</dbReference>
<dbReference type="STRING" id="1834191.A5886_000523"/>
<dbReference type="OrthoDB" id="2181747at2"/>
<proteinExistence type="predicted"/>
<protein>
    <submittedName>
        <fullName evidence="1">Uncharacterized protein</fullName>
    </submittedName>
</protein>
<comment type="caution">
    <text evidence="1">The sequence shown here is derived from an EMBL/GenBank/DDBJ whole genome shotgun (WGS) entry which is preliminary data.</text>
</comment>
<sequence>MDSEYNLNRYLNIEAYIRKLEQEKRLIRQELYCQSLCTGIAYDEIAIHAKAPKIDYLVADNVEACMLIDKRIERWKFRHKHFMHFLDELPVTERESLLKGVESLSLKQKALDEIYEIETAMAFRYEWEVPQEKVELTDDLFSNIALMAEVFG</sequence>
<evidence type="ECO:0000313" key="2">
    <source>
        <dbReference type="Proteomes" id="UP000195043"/>
    </source>
</evidence>
<name>A0A242A4C1_9ENTE</name>
<evidence type="ECO:0000313" key="1">
    <source>
        <dbReference type="EMBL" id="OTN75453.1"/>
    </source>
</evidence>